<dbReference type="Gene3D" id="2.130.10.10">
    <property type="entry name" value="YVTN repeat-like/Quinoprotein amine dehydrogenase"/>
    <property type="match status" value="2"/>
</dbReference>
<dbReference type="SUPFAM" id="SSF63829">
    <property type="entry name" value="Calcium-dependent phosphotriesterase"/>
    <property type="match status" value="1"/>
</dbReference>
<dbReference type="EMBL" id="DRQG01000143">
    <property type="protein sequence ID" value="HGY57091.1"/>
    <property type="molecule type" value="Genomic_DNA"/>
</dbReference>
<protein>
    <recommendedName>
        <fullName evidence="2">WD40 repeat domain-containing protein</fullName>
    </recommendedName>
</protein>
<reference evidence="1" key="1">
    <citation type="journal article" date="2020" name="mSystems">
        <title>Genome- and Community-Level Interaction Insights into Carbon Utilization and Element Cycling Functions of Hydrothermarchaeota in Hydrothermal Sediment.</title>
        <authorList>
            <person name="Zhou Z."/>
            <person name="Liu Y."/>
            <person name="Xu W."/>
            <person name="Pan J."/>
            <person name="Luo Z.H."/>
            <person name="Li M."/>
        </authorList>
    </citation>
    <scope>NUCLEOTIDE SEQUENCE [LARGE SCALE GENOMIC DNA]</scope>
    <source>
        <strain evidence="1">HyVt-577</strain>
    </source>
</reference>
<accession>A0A7V4WX25</accession>
<sequence>MISIKSYFFILSAITLLTAQVVHKKTFDRFTHYTIDDWITYAPATHITSIDIGLEYVYFGTRDGGILRYNLYDKEWDYPWTTSSGLRSNHIKEIVYNYPDNFEKNLRSHIIYALTDKGIDEFDPVANYWKKAHIKSMPYPRQPDPEEVEAYRRRKDYRFPPFYRPGNKELPDFFTDHNILFRPPNEIIDEHNRVFRLGKDRVVDEWNTLWLSTNGLGVASADLYDYTLRTYQKSIGNIAPRDLIYLEDEDVMWIGGVETGTRPGGISIWNMKEDSWQYKEMRFIPGLYRSNIYCIAANKKHIFLGSDYGLVKYWRKKKKWKTFTTGDQLESDKINDLLLFKKTLFVATDLGLNYIKPAYRTIESLKDQQLRNIPVYRMAATDSTVLLATKIGLFEYLPEKDELRFVNVRAALTDMYITAVNTHKKMIWLAGKYGIMYYEPKRQEWISFPNIKQYVPGRINQIKFTPNIVWFATNSGLLKYDRKRNYWYLYTIEDGLASNRVYNIDVDGADLWLSTEKGVTVFHWDRPEVIE</sequence>
<gene>
    <name evidence="1" type="ORF">ENK44_15385</name>
</gene>
<dbReference type="Proteomes" id="UP000885779">
    <property type="component" value="Unassembled WGS sequence"/>
</dbReference>
<organism evidence="1">
    <name type="scientific">Caldithrix abyssi</name>
    <dbReference type="NCBI Taxonomy" id="187145"/>
    <lineage>
        <taxon>Bacteria</taxon>
        <taxon>Pseudomonadati</taxon>
        <taxon>Calditrichota</taxon>
        <taxon>Calditrichia</taxon>
        <taxon>Calditrichales</taxon>
        <taxon>Calditrichaceae</taxon>
        <taxon>Caldithrix</taxon>
    </lineage>
</organism>
<comment type="caution">
    <text evidence="1">The sequence shown here is derived from an EMBL/GenBank/DDBJ whole genome shotgun (WGS) entry which is preliminary data.</text>
</comment>
<name>A0A7V4WX25_CALAY</name>
<proteinExistence type="predicted"/>
<evidence type="ECO:0000313" key="1">
    <source>
        <dbReference type="EMBL" id="HGY57091.1"/>
    </source>
</evidence>
<dbReference type="AlphaFoldDB" id="A0A7V4WX25"/>
<evidence type="ECO:0008006" key="2">
    <source>
        <dbReference type="Google" id="ProtNLM"/>
    </source>
</evidence>
<dbReference type="InterPro" id="IPR015943">
    <property type="entry name" value="WD40/YVTN_repeat-like_dom_sf"/>
</dbReference>